<organism evidence="2 3">
    <name type="scientific">Butyrivibrio proteoclasticus</name>
    <dbReference type="NCBI Taxonomy" id="43305"/>
    <lineage>
        <taxon>Bacteria</taxon>
        <taxon>Bacillati</taxon>
        <taxon>Bacillota</taxon>
        <taxon>Clostridia</taxon>
        <taxon>Lachnospirales</taxon>
        <taxon>Lachnospiraceae</taxon>
        <taxon>Butyrivibrio</taxon>
    </lineage>
</organism>
<feature type="transmembrane region" description="Helical" evidence="1">
    <location>
        <begin position="230"/>
        <end position="248"/>
    </location>
</feature>
<gene>
    <name evidence="2" type="ORF">SAMN04487928_101168</name>
</gene>
<feature type="transmembrane region" description="Helical" evidence="1">
    <location>
        <begin position="585"/>
        <end position="603"/>
    </location>
</feature>
<dbReference type="RefSeq" id="WP_074882951.1">
    <property type="nucleotide sequence ID" value="NZ_FOXO01000001.1"/>
</dbReference>
<protein>
    <submittedName>
        <fullName evidence="2">O-antigen ligase</fullName>
    </submittedName>
</protein>
<feature type="transmembrane region" description="Helical" evidence="1">
    <location>
        <begin position="658"/>
        <end position="683"/>
    </location>
</feature>
<feature type="transmembrane region" description="Helical" evidence="1">
    <location>
        <begin position="268"/>
        <end position="287"/>
    </location>
</feature>
<feature type="transmembrane region" description="Helical" evidence="1">
    <location>
        <begin position="495"/>
        <end position="517"/>
    </location>
</feature>
<feature type="transmembrane region" description="Helical" evidence="1">
    <location>
        <begin position="735"/>
        <end position="753"/>
    </location>
</feature>
<keyword evidence="2" id="KW-0436">Ligase</keyword>
<keyword evidence="3" id="KW-1185">Reference proteome</keyword>
<sequence length="1315" mass="150382">MICYESKRRIKFACAAICISVVFAYIIIIISGNVFSCKRMTISPNEISGTHDIEWIGDKKSFITLSDDSYMWVDFDTPIDIRRLVINFDNHIKNDWVLQVYYDIDNTGMNEDNSIIKRVSEKDDRVVLNINLSRITSLRIDWGTEAGNNFTLVNFDANVFDIKADITLFLFAFVMFLLINIINLWFDLGVGDSFRHAILREILKNAVATVLFWGIYFLKELRINNKYNMVLGIMLLCLSIVNIVDYWIFNLRNNTCQKVHSLEQLESILGKMKIIVISIIFFLLAFYDTSLSFIWDTCNNLLPVFLALGLFLFSIEFRMIKNRAVAVILLIMQIAMVIDFWVHGEGMIYCTCAFYLFAALAYEVNEKKIGIIFWGISVFSVLFTYIMAATNIYSYVIRVGDEALKRALGYSDPNVTSIHFFTIIMLAIYIINSKKRIGLVENLIISLIGIGVINFTGGRTSIIGVYYILAITLAFLVYSFAPIKIKFVFEKFRILSFIYVQGVLAFSFFGSVFYSWIYDKNWNSIPMKILGLLFNTRTLGLRFEKTNYAIHNYRLSLWGQDIPVIIDGKDAFIENYYINSLFNDGLLLLLGFFLLASIMNYRLWKKKQYFCMLILSSISIVTISESIAINPINNPLTFLAFSKIDEDENPSFARKSDYFNPIVITLFSFLWILALPTIIAFFKTAFEVFSLNNKSAVLIIAISIGVGFSISKLFYGILNEIILHKNIRKRNVLKLIGATCVVICSVMLGTTIIKEENKKNESDFNMEIPILEQIVDNTTGSIYSDKMPLFYNSMVKNIRLSYLHANELAYKNNITVLTNVGDNRLDYFSNGFLYMPISESSAIYTNDAEVINYLENNGYHLYGFHNFANKVDMQYIASVNGLNMTNKGGVSLAAKNETLEKGPYLNLDSGKYTVSYELHVDGLSSDNNAELAIVSVSNSWGQNVLGQKVITSDMFDQNGDCTCEIQINGSGSGYEFKAAPLSDTIIEVESITYRKTPDFDTHIKVDDSWRKIHEEYYGLDGQQFEQPDGYFGINFEYDEAGNISSKTFLNSEMEPVIISKGYSCVKMEYNDNKKVVREEYCDVEGKPILLENGCAAVEYEYDEAGKCIAECYYDVDGNPALYNNLYYCVKRIYNEKNQIIHEEFFGTDDEPIALASGAYGYNKEYDDKGNLITIAFLDADGELTTNVWGYAIVRRIFNDLNQIIREDYYDENDSPVIFAEGWSSVEYEYDSAGNNTIERYYDVNNNPVLYGGQFWYVSLTYNEKKQLIQKEFYGLDGKLTIRSEGYSSIDFIYDEAGNIIKKIYNDIDGSVVREE</sequence>
<name>A0A1I5PVJ9_9FIRM</name>
<keyword evidence="1" id="KW-1133">Transmembrane helix</keyword>
<feature type="transmembrane region" description="Helical" evidence="1">
    <location>
        <begin position="12"/>
        <end position="35"/>
    </location>
</feature>
<dbReference type="OrthoDB" id="2085113at2"/>
<dbReference type="GO" id="GO:0016874">
    <property type="term" value="F:ligase activity"/>
    <property type="evidence" value="ECO:0007669"/>
    <property type="project" value="UniProtKB-KW"/>
</dbReference>
<feature type="transmembrane region" description="Helical" evidence="1">
    <location>
        <begin position="198"/>
        <end position="218"/>
    </location>
</feature>
<feature type="transmembrane region" description="Helical" evidence="1">
    <location>
        <begin position="415"/>
        <end position="432"/>
    </location>
</feature>
<reference evidence="3" key="1">
    <citation type="submission" date="2016-10" db="EMBL/GenBank/DDBJ databases">
        <authorList>
            <person name="Varghese N."/>
            <person name="Submissions S."/>
        </authorList>
    </citation>
    <scope>NUCLEOTIDE SEQUENCE [LARGE SCALE GENOMIC DNA]</scope>
    <source>
        <strain evidence="3">P18</strain>
    </source>
</reference>
<dbReference type="Gene3D" id="2.180.10.10">
    <property type="entry name" value="RHS repeat-associated core"/>
    <property type="match status" value="1"/>
</dbReference>
<feature type="transmembrane region" description="Helical" evidence="1">
    <location>
        <begin position="166"/>
        <end position="186"/>
    </location>
</feature>
<feature type="transmembrane region" description="Helical" evidence="1">
    <location>
        <begin position="439"/>
        <end position="457"/>
    </location>
</feature>
<dbReference type="EMBL" id="FOXO01000001">
    <property type="protein sequence ID" value="SFP38113.1"/>
    <property type="molecule type" value="Genomic_DNA"/>
</dbReference>
<feature type="transmembrane region" description="Helical" evidence="1">
    <location>
        <begin position="371"/>
        <end position="395"/>
    </location>
</feature>
<proteinExistence type="predicted"/>
<dbReference type="Proteomes" id="UP000182624">
    <property type="component" value="Unassembled WGS sequence"/>
</dbReference>
<evidence type="ECO:0000256" key="1">
    <source>
        <dbReference type="SAM" id="Phobius"/>
    </source>
</evidence>
<evidence type="ECO:0000313" key="3">
    <source>
        <dbReference type="Proteomes" id="UP000182624"/>
    </source>
</evidence>
<feature type="transmembrane region" description="Helical" evidence="1">
    <location>
        <begin position="346"/>
        <end position="364"/>
    </location>
</feature>
<evidence type="ECO:0000313" key="2">
    <source>
        <dbReference type="EMBL" id="SFP38113.1"/>
    </source>
</evidence>
<keyword evidence="1" id="KW-0472">Membrane</keyword>
<keyword evidence="1" id="KW-0812">Transmembrane</keyword>
<accession>A0A1I5PVJ9</accession>
<feature type="transmembrane region" description="Helical" evidence="1">
    <location>
        <begin position="463"/>
        <end position="483"/>
    </location>
</feature>
<feature type="transmembrane region" description="Helical" evidence="1">
    <location>
        <begin position="324"/>
        <end position="340"/>
    </location>
</feature>
<feature type="transmembrane region" description="Helical" evidence="1">
    <location>
        <begin position="293"/>
        <end position="312"/>
    </location>
</feature>
<feature type="transmembrane region" description="Helical" evidence="1">
    <location>
        <begin position="695"/>
        <end position="715"/>
    </location>
</feature>